<dbReference type="CDD" id="cd13585">
    <property type="entry name" value="PBP2_TMBP_like"/>
    <property type="match status" value="1"/>
</dbReference>
<dbReference type="Pfam" id="PF01547">
    <property type="entry name" value="SBP_bac_1"/>
    <property type="match status" value="1"/>
</dbReference>
<dbReference type="Proteomes" id="UP000634229">
    <property type="component" value="Unassembled WGS sequence"/>
</dbReference>
<keyword evidence="3" id="KW-1185">Reference proteome</keyword>
<organism evidence="2 3">
    <name type="scientific">Streptomyces coffeae</name>
    <dbReference type="NCBI Taxonomy" id="621382"/>
    <lineage>
        <taxon>Bacteria</taxon>
        <taxon>Bacillati</taxon>
        <taxon>Actinomycetota</taxon>
        <taxon>Actinomycetes</taxon>
        <taxon>Kitasatosporales</taxon>
        <taxon>Streptomycetaceae</taxon>
        <taxon>Streptomyces</taxon>
    </lineage>
</organism>
<evidence type="ECO:0000256" key="1">
    <source>
        <dbReference type="SAM" id="MobiDB-lite"/>
    </source>
</evidence>
<evidence type="ECO:0000313" key="2">
    <source>
        <dbReference type="EMBL" id="MBL1097830.1"/>
    </source>
</evidence>
<dbReference type="InterPro" id="IPR050490">
    <property type="entry name" value="Bact_solute-bd_prot1"/>
</dbReference>
<name>A0ABS1ND34_9ACTN</name>
<dbReference type="PANTHER" id="PTHR43649">
    <property type="entry name" value="ARABINOSE-BINDING PROTEIN-RELATED"/>
    <property type="match status" value="1"/>
</dbReference>
<evidence type="ECO:0000313" key="3">
    <source>
        <dbReference type="Proteomes" id="UP000634229"/>
    </source>
</evidence>
<protein>
    <submittedName>
        <fullName evidence="2">Sugar ABC transporter substrate-binding protein</fullName>
    </submittedName>
</protein>
<accession>A0ABS1ND34</accession>
<dbReference type="InterPro" id="IPR006059">
    <property type="entry name" value="SBP"/>
</dbReference>
<dbReference type="SUPFAM" id="SSF53850">
    <property type="entry name" value="Periplasmic binding protein-like II"/>
    <property type="match status" value="1"/>
</dbReference>
<comment type="caution">
    <text evidence="2">The sequence shown here is derived from an EMBL/GenBank/DDBJ whole genome shotgun (WGS) entry which is preliminary data.</text>
</comment>
<gene>
    <name evidence="2" type="ORF">JK363_14345</name>
</gene>
<dbReference type="PANTHER" id="PTHR43649:SF32">
    <property type="entry name" value="SUGAR BINDING SECRETED PROTEIN"/>
    <property type="match status" value="1"/>
</dbReference>
<feature type="region of interest" description="Disordered" evidence="1">
    <location>
        <begin position="23"/>
        <end position="43"/>
    </location>
</feature>
<dbReference type="EMBL" id="JAERRF010000007">
    <property type="protein sequence ID" value="MBL1097830.1"/>
    <property type="molecule type" value="Genomic_DNA"/>
</dbReference>
<reference evidence="2 3" key="1">
    <citation type="submission" date="2021-01" db="EMBL/GenBank/DDBJ databases">
        <title>WGS of actinomycetes isolated from Thailand.</title>
        <authorList>
            <person name="Thawai C."/>
        </authorList>
    </citation>
    <scope>NUCLEOTIDE SEQUENCE [LARGE SCALE GENOMIC DNA]</scope>
    <source>
        <strain evidence="2 3">CA1R205</strain>
    </source>
</reference>
<sequence length="446" mass="47948">MAAGLAASASALLGSCAMGGAGGADGDPRKLGDDEDDSGRRGAKKLTGKITVWSWDVAAAALKRLGRTFQERNPGVTVDVVDIGYDNAYDKITVGLRGGTGLADILTIEGSYLPQYTANFPSAIYDVANLGGRYGGDFARAAWRTVTGRTGGEQVFGIPWDIGPCALYYRTDHFRAGGVDPTSLQTWDDYVRAGVRIKKATGHKLLVHDPTDSGIFPMLLQQQGQSSFLGGRIALETPAAVQALTLMKRLAEEELVDYEKNWDGLVTATKEGKVSTTPIAAWWSGTLTDEMPELSGKFRVVPLPGFTADGVRTSNIGGSTLCIPTQSEHPELAWQFIRFVLTDKDNQVSMLKREGLFPAYLPALEDGYLSEKQEYFGGQRANAVFTRLAQNIPPVEYTKDDAKEKDIVISTVNGVMLHGKDPRAALASAARQLAEATGRKRVAVAP</sequence>
<proteinExistence type="predicted"/>
<dbReference type="Gene3D" id="3.40.190.10">
    <property type="entry name" value="Periplasmic binding protein-like II"/>
    <property type="match status" value="1"/>
</dbReference>
<dbReference type="RefSeq" id="WP_201875249.1">
    <property type="nucleotide sequence ID" value="NZ_JAERRF010000007.1"/>
</dbReference>